<dbReference type="Gene3D" id="1.10.443.10">
    <property type="entry name" value="Intergrase catalytic core"/>
    <property type="match status" value="1"/>
</dbReference>
<evidence type="ECO:0000256" key="1">
    <source>
        <dbReference type="ARBA" id="ARBA00023172"/>
    </source>
</evidence>
<organism evidence="2">
    <name type="scientific">Photinus pyralis</name>
    <name type="common">Common eastern firefly</name>
    <name type="synonym">Lampyris pyralis</name>
    <dbReference type="NCBI Taxonomy" id="7054"/>
    <lineage>
        <taxon>Eukaryota</taxon>
        <taxon>Metazoa</taxon>
        <taxon>Ecdysozoa</taxon>
        <taxon>Arthropoda</taxon>
        <taxon>Hexapoda</taxon>
        <taxon>Insecta</taxon>
        <taxon>Pterygota</taxon>
        <taxon>Neoptera</taxon>
        <taxon>Endopterygota</taxon>
        <taxon>Coleoptera</taxon>
        <taxon>Polyphaga</taxon>
        <taxon>Elateriformia</taxon>
        <taxon>Elateroidea</taxon>
        <taxon>Lampyridae</taxon>
        <taxon>Lampyrinae</taxon>
        <taxon>Photinus</taxon>
    </lineage>
</organism>
<dbReference type="AlphaFoldDB" id="A0A1Y1MX27"/>
<dbReference type="CDD" id="cd00397">
    <property type="entry name" value="DNA_BRE_C"/>
    <property type="match status" value="1"/>
</dbReference>
<dbReference type="EMBL" id="GEZM01018490">
    <property type="protein sequence ID" value="JAV90185.1"/>
    <property type="molecule type" value="Transcribed_RNA"/>
</dbReference>
<proteinExistence type="predicted"/>
<dbReference type="EMBL" id="GEZM01018476">
    <property type="protein sequence ID" value="JAV90192.1"/>
    <property type="molecule type" value="Transcribed_RNA"/>
</dbReference>
<reference evidence="2" key="1">
    <citation type="journal article" date="2016" name="Sci. Rep.">
        <title>Molecular characterization of firefly nuptial gifts: a multi-omics approach sheds light on postcopulatory sexual selection.</title>
        <authorList>
            <person name="Al-Wathiqui N."/>
            <person name="Fallon T.R."/>
            <person name="South A."/>
            <person name="Weng J.K."/>
            <person name="Lewis S.M."/>
        </authorList>
    </citation>
    <scope>NUCLEOTIDE SEQUENCE</scope>
</reference>
<dbReference type="SUPFAM" id="SSF56349">
    <property type="entry name" value="DNA breaking-rejoining enzymes"/>
    <property type="match status" value="1"/>
</dbReference>
<dbReference type="GO" id="GO:0006310">
    <property type="term" value="P:DNA recombination"/>
    <property type="evidence" value="ECO:0007669"/>
    <property type="project" value="UniProtKB-KW"/>
</dbReference>
<keyword evidence="1" id="KW-0233">DNA recombination</keyword>
<dbReference type="GO" id="GO:0003677">
    <property type="term" value="F:DNA binding"/>
    <property type="evidence" value="ECO:0007669"/>
    <property type="project" value="InterPro"/>
</dbReference>
<evidence type="ECO:0008006" key="3">
    <source>
        <dbReference type="Google" id="ProtNLM"/>
    </source>
</evidence>
<name>A0A1Y1MX27_PHOPY</name>
<evidence type="ECO:0000313" key="2">
    <source>
        <dbReference type="EMBL" id="JAV90193.1"/>
    </source>
</evidence>
<dbReference type="GO" id="GO:0015074">
    <property type="term" value="P:DNA integration"/>
    <property type="evidence" value="ECO:0007669"/>
    <property type="project" value="InterPro"/>
</dbReference>
<sequence length="202" mass="22135">MTIQDVKDRGDLIVIHIPDTKTYKPRTACITEQSWLNLVRKYQSLRPPGTVGIHTFGSIPSKIATFLKLENLGSYTGHCFRRSSATLLAGRGANITTIKQHGGWKSTAGAEGYIEDSLKARVAIANQLVGQTSSATQSTRMDPVSTDNEDEGVDSTLIVTPITSSRRCASNTHIQNVQLSSVNANLPTINRYTQLSELHNYF</sequence>
<dbReference type="EMBL" id="GEZM01018473">
    <property type="protein sequence ID" value="JAV90193.1"/>
    <property type="molecule type" value="Transcribed_RNA"/>
</dbReference>
<protein>
    <recommendedName>
        <fullName evidence="3">Tyr recombinase domain-containing protein</fullName>
    </recommendedName>
</protein>
<accession>A0A1Y1MX27</accession>
<dbReference type="InterPro" id="IPR013762">
    <property type="entry name" value="Integrase-like_cat_sf"/>
</dbReference>
<dbReference type="InterPro" id="IPR011010">
    <property type="entry name" value="DNA_brk_join_enz"/>
</dbReference>